<dbReference type="Gene3D" id="3.10.450.50">
    <property type="match status" value="1"/>
</dbReference>
<reference evidence="3" key="1">
    <citation type="journal article" date="2019" name="Int. J. Syst. Evol. Microbiol.">
        <title>The Global Catalogue of Microorganisms (GCM) 10K type strain sequencing project: providing services to taxonomists for standard genome sequencing and annotation.</title>
        <authorList>
            <consortium name="The Broad Institute Genomics Platform"/>
            <consortium name="The Broad Institute Genome Sequencing Center for Infectious Disease"/>
            <person name="Wu L."/>
            <person name="Ma J."/>
        </authorList>
    </citation>
    <scope>NUCLEOTIDE SEQUENCE [LARGE SCALE GENOMIC DNA]</scope>
    <source>
        <strain evidence="3">CGMCC 4.7241</strain>
    </source>
</reference>
<dbReference type="Pfam" id="PF12680">
    <property type="entry name" value="SnoaL_2"/>
    <property type="match status" value="1"/>
</dbReference>
<dbReference type="InterPro" id="IPR037401">
    <property type="entry name" value="SnoaL-like"/>
</dbReference>
<evidence type="ECO:0000259" key="1">
    <source>
        <dbReference type="Pfam" id="PF12680"/>
    </source>
</evidence>
<evidence type="ECO:0000313" key="2">
    <source>
        <dbReference type="EMBL" id="MFC3763314.1"/>
    </source>
</evidence>
<gene>
    <name evidence="2" type="ORF">ACFOUW_20925</name>
</gene>
<dbReference type="Proteomes" id="UP001595699">
    <property type="component" value="Unassembled WGS sequence"/>
</dbReference>
<dbReference type="RefSeq" id="WP_205119623.1">
    <property type="nucleotide sequence ID" value="NZ_JAFBCM010000001.1"/>
</dbReference>
<organism evidence="2 3">
    <name type="scientific">Tenggerimyces flavus</name>
    <dbReference type="NCBI Taxonomy" id="1708749"/>
    <lineage>
        <taxon>Bacteria</taxon>
        <taxon>Bacillati</taxon>
        <taxon>Actinomycetota</taxon>
        <taxon>Actinomycetes</taxon>
        <taxon>Propionibacteriales</taxon>
        <taxon>Nocardioidaceae</taxon>
        <taxon>Tenggerimyces</taxon>
    </lineage>
</organism>
<feature type="domain" description="SnoaL-like" evidence="1">
    <location>
        <begin position="14"/>
        <end position="112"/>
    </location>
</feature>
<dbReference type="InterPro" id="IPR032710">
    <property type="entry name" value="NTF2-like_dom_sf"/>
</dbReference>
<protein>
    <submittedName>
        <fullName evidence="2">Nuclear transport factor 2 family protein</fullName>
    </submittedName>
</protein>
<proteinExistence type="predicted"/>
<accession>A0ABV7YGY4</accession>
<name>A0ABV7YGY4_9ACTN</name>
<dbReference type="SUPFAM" id="SSF54427">
    <property type="entry name" value="NTF2-like"/>
    <property type="match status" value="1"/>
</dbReference>
<keyword evidence="3" id="KW-1185">Reference proteome</keyword>
<evidence type="ECO:0000313" key="3">
    <source>
        <dbReference type="Proteomes" id="UP001595699"/>
    </source>
</evidence>
<comment type="caution">
    <text evidence="2">The sequence shown here is derived from an EMBL/GenBank/DDBJ whole genome shotgun (WGS) entry which is preliminary data.</text>
</comment>
<dbReference type="EMBL" id="JBHRZH010000017">
    <property type="protein sequence ID" value="MFC3763314.1"/>
    <property type="molecule type" value="Genomic_DNA"/>
</dbReference>
<sequence>MTSSKDLERNKQNVQAFYDLMFNQCRPAEAMEKYAGATYTQHNPDVGDGKQAFVAYFERMAVDYPGKHVRFVRTIAEGEYVVLHCHQTWPNDHDYAGIDIFRVDADGKVVEHWDVLQTVPDTAAHDNGMF</sequence>